<dbReference type="EMBL" id="LJAM02000556">
    <property type="protein sequence ID" value="RAP69857.1"/>
    <property type="molecule type" value="Genomic_DNA"/>
</dbReference>
<feature type="compositionally biased region" description="Basic and acidic residues" evidence="1">
    <location>
        <begin position="22"/>
        <end position="44"/>
    </location>
</feature>
<proteinExistence type="predicted"/>
<name>A0A328TGX7_9GAMM</name>
<protein>
    <submittedName>
        <fullName evidence="2">Uncharacterized protein</fullName>
    </submittedName>
</protein>
<dbReference type="Proteomes" id="UP000244334">
    <property type="component" value="Unassembled WGS sequence"/>
</dbReference>
<dbReference type="AlphaFoldDB" id="A0A328TGX7"/>
<sequence>MSVKPVAILRSSLQQTRKNPRKVAEAEKVKPEPETGQHVRDVKLHHTSQI</sequence>
<accession>A0A328TGX7</accession>
<evidence type="ECO:0000313" key="2">
    <source>
        <dbReference type="EMBL" id="RAP69857.1"/>
    </source>
</evidence>
<gene>
    <name evidence="2" type="ORF">ACZ87_03348</name>
</gene>
<comment type="caution">
    <text evidence="2">The sequence shown here is derived from an EMBL/GenBank/DDBJ whole genome shotgun (WGS) entry which is preliminary data.</text>
</comment>
<keyword evidence="3" id="KW-1185">Reference proteome</keyword>
<evidence type="ECO:0000313" key="3">
    <source>
        <dbReference type="Proteomes" id="UP000244334"/>
    </source>
</evidence>
<evidence type="ECO:0000256" key="1">
    <source>
        <dbReference type="SAM" id="MobiDB-lite"/>
    </source>
</evidence>
<organism evidence="2 3">
    <name type="scientific">Candidatus Erwinia dacicola</name>
    <dbReference type="NCBI Taxonomy" id="252393"/>
    <lineage>
        <taxon>Bacteria</taxon>
        <taxon>Pseudomonadati</taxon>
        <taxon>Pseudomonadota</taxon>
        <taxon>Gammaproteobacteria</taxon>
        <taxon>Enterobacterales</taxon>
        <taxon>Erwiniaceae</taxon>
        <taxon>Erwinia</taxon>
    </lineage>
</organism>
<reference evidence="2" key="1">
    <citation type="submission" date="2018-04" db="EMBL/GenBank/DDBJ databases">
        <title>Genomes of the Obligate Erwinia dacicola and Facultative Enterobacter sp. OLF Endosymbionts of the Olive Fruit fly, Bactrocera oleae.</title>
        <authorList>
            <person name="Estes A.M."/>
            <person name="Hearn D.J."/>
            <person name="Agarwal S."/>
            <person name="Pierson E.A."/>
            <person name="Dunning-Hotopp J.C."/>
        </authorList>
    </citation>
    <scope>NUCLEOTIDE SEQUENCE [LARGE SCALE GENOMIC DNA]</scope>
    <source>
        <strain evidence="2">Oroville</strain>
    </source>
</reference>
<feature type="region of interest" description="Disordered" evidence="1">
    <location>
        <begin position="1"/>
        <end position="50"/>
    </location>
</feature>